<evidence type="ECO:0000313" key="1">
    <source>
        <dbReference type="EMBL" id="SCW34342.1"/>
    </source>
</evidence>
<dbReference type="Proteomes" id="UP000198889">
    <property type="component" value="Unassembled WGS sequence"/>
</dbReference>
<protein>
    <recommendedName>
        <fullName evidence="3">Transcriptional regulator, AlpA family</fullName>
    </recommendedName>
</protein>
<gene>
    <name evidence="1" type="ORF">SAMN05660859_0700</name>
</gene>
<evidence type="ECO:0008006" key="3">
    <source>
        <dbReference type="Google" id="ProtNLM"/>
    </source>
</evidence>
<name>A0A1G4PQ07_9HYPH</name>
<sequence length="80" mass="9199">MTTRSLREQTLPRFALRREEAAASLSVSASTFDKWVGDGRMPKGRKVDGLMLWDTEQVREHWLALRDGVMTHNPLDEMVL</sequence>
<organism evidence="1 2">
    <name type="scientific">Ancylobacter rudongensis</name>
    <dbReference type="NCBI Taxonomy" id="177413"/>
    <lineage>
        <taxon>Bacteria</taxon>
        <taxon>Pseudomonadati</taxon>
        <taxon>Pseudomonadota</taxon>
        <taxon>Alphaproteobacteria</taxon>
        <taxon>Hyphomicrobiales</taxon>
        <taxon>Xanthobacteraceae</taxon>
        <taxon>Ancylobacter</taxon>
    </lineage>
</organism>
<keyword evidence="2" id="KW-1185">Reference proteome</keyword>
<dbReference type="EMBL" id="FMTP01000001">
    <property type="protein sequence ID" value="SCW34342.1"/>
    <property type="molecule type" value="Genomic_DNA"/>
</dbReference>
<evidence type="ECO:0000313" key="2">
    <source>
        <dbReference type="Proteomes" id="UP000198889"/>
    </source>
</evidence>
<reference evidence="2" key="1">
    <citation type="submission" date="2016-10" db="EMBL/GenBank/DDBJ databases">
        <authorList>
            <person name="Varghese N."/>
            <person name="Submissions S."/>
        </authorList>
    </citation>
    <scope>NUCLEOTIDE SEQUENCE [LARGE SCALE GENOMIC DNA]</scope>
    <source>
        <strain evidence="2">CGMCC 1.1761</strain>
    </source>
</reference>
<dbReference type="STRING" id="177413.SAMN05660859_0700"/>
<accession>A0A1G4PQ07</accession>
<dbReference type="AlphaFoldDB" id="A0A1G4PQ07"/>
<proteinExistence type="predicted"/>